<keyword evidence="1" id="KW-1133">Transmembrane helix</keyword>
<comment type="caution">
    <text evidence="2">The sequence shown here is derived from an EMBL/GenBank/DDBJ whole genome shotgun (WGS) entry which is preliminary data.</text>
</comment>
<reference evidence="2 3" key="1">
    <citation type="journal article" date="2015" name="Stand. Genomic Sci.">
        <title>Genomic Encyclopedia of Bacterial and Archaeal Type Strains, Phase III: the genomes of soil and plant-associated and newly described type strains.</title>
        <authorList>
            <person name="Whitman W.B."/>
            <person name="Woyke T."/>
            <person name="Klenk H.P."/>
            <person name="Zhou Y."/>
            <person name="Lilburn T.G."/>
            <person name="Beck B.J."/>
            <person name="De Vos P."/>
            <person name="Vandamme P."/>
            <person name="Eisen J.A."/>
            <person name="Garrity G."/>
            <person name="Hugenholtz P."/>
            <person name="Kyrpides N.C."/>
        </authorList>
    </citation>
    <scope>NUCLEOTIDE SEQUENCE [LARGE SCALE GENOMIC DNA]</scope>
    <source>
        <strain evidence="2 3">CGMCC 1.6855</strain>
    </source>
</reference>
<accession>A0A562M8L0</accession>
<evidence type="ECO:0000256" key="1">
    <source>
        <dbReference type="SAM" id="Phobius"/>
    </source>
</evidence>
<name>A0A562M8L0_9SPHI</name>
<feature type="transmembrane region" description="Helical" evidence="1">
    <location>
        <begin position="12"/>
        <end position="31"/>
    </location>
</feature>
<gene>
    <name evidence="2" type="ORF">IQ31_04451</name>
</gene>
<protein>
    <submittedName>
        <fullName evidence="2">Uncharacterized protein</fullName>
    </submittedName>
</protein>
<sequence>MEGLQHLSYWGIIWKINRILIFGVIIVLLLLQQFYYIMSKSRFIILLCLCLAVQLGVAQEYVRLDKDRYQLHLSEYPKDTIRVLEKGKETKLKQGKYILQKNQFMGLSNAFITINQDGIVDGDFKIERDGRTGDVIVRHGVLQQMTVKSAALPDFQYTITDSSSVQRNFKNGKISQEKTVFYRAANSGKKVTKVFFDNYYTVENDFDHTRADYRLDNTLMYSAKLNCGGQIQESKSFDVNGQLLKHTYRKAKIDYTDLYQNNNLVERKYNLNNCFYHEYFKNSLLVQKVVEKKDKGSIEKYVYNGAGKLINKNTGG</sequence>
<keyword evidence="1" id="KW-0812">Transmembrane</keyword>
<dbReference type="RefSeq" id="WP_145330009.1">
    <property type="nucleotide sequence ID" value="NZ_VLKR01000031.1"/>
</dbReference>
<feature type="transmembrane region" description="Helical" evidence="1">
    <location>
        <begin position="43"/>
        <end position="62"/>
    </location>
</feature>
<evidence type="ECO:0000313" key="3">
    <source>
        <dbReference type="Proteomes" id="UP000315908"/>
    </source>
</evidence>
<evidence type="ECO:0000313" key="2">
    <source>
        <dbReference type="EMBL" id="TWI16296.1"/>
    </source>
</evidence>
<proteinExistence type="predicted"/>
<dbReference type="AlphaFoldDB" id="A0A562M8L0"/>
<dbReference type="EMBL" id="VLKR01000031">
    <property type="protein sequence ID" value="TWI16296.1"/>
    <property type="molecule type" value="Genomic_DNA"/>
</dbReference>
<dbReference type="Proteomes" id="UP000315908">
    <property type="component" value="Unassembled WGS sequence"/>
</dbReference>
<organism evidence="2 3">
    <name type="scientific">Sphingobacterium siyangense</name>
    <dbReference type="NCBI Taxonomy" id="459529"/>
    <lineage>
        <taxon>Bacteria</taxon>
        <taxon>Pseudomonadati</taxon>
        <taxon>Bacteroidota</taxon>
        <taxon>Sphingobacteriia</taxon>
        <taxon>Sphingobacteriales</taxon>
        <taxon>Sphingobacteriaceae</taxon>
        <taxon>Sphingobacterium</taxon>
    </lineage>
</organism>
<keyword evidence="1" id="KW-0472">Membrane</keyword>